<dbReference type="Proteomes" id="UP001060771">
    <property type="component" value="Chromosome"/>
</dbReference>
<accession>A0A830E9M9</accession>
<proteinExistence type="predicted"/>
<reference evidence="2" key="1">
    <citation type="journal article" date="2014" name="Int. J. Syst. Evol. Microbiol.">
        <title>Complete genome sequence of Corynebacterium casei LMG S-19264T (=DSM 44701T), isolated from a smear-ripened cheese.</title>
        <authorList>
            <consortium name="US DOE Joint Genome Institute (JGI-PGF)"/>
            <person name="Walter F."/>
            <person name="Albersmeier A."/>
            <person name="Kalinowski J."/>
            <person name="Ruckert C."/>
        </authorList>
    </citation>
    <scope>NUCLEOTIDE SEQUENCE</scope>
    <source>
        <strain evidence="2">JCM 11219</strain>
    </source>
</reference>
<evidence type="ECO:0000313" key="3">
    <source>
        <dbReference type="Proteomes" id="UP000657075"/>
    </source>
</evidence>
<evidence type="ECO:0000313" key="2">
    <source>
        <dbReference type="EMBL" id="GGI83079.1"/>
    </source>
</evidence>
<dbReference type="AlphaFoldDB" id="A0A830E9M9"/>
<sequence length="67" mass="7672">MRIKARGRSSIEVIDDAWINVYMNNNGYVELRIEHSRLEDAKAVQEKLRSAGYNAELRGTMMGSRSI</sequence>
<gene>
    <name evidence="2" type="ORF">GCM10007112_19850</name>
    <name evidence="1" type="ORF">Vsou_16290</name>
</gene>
<dbReference type="Proteomes" id="UP000657075">
    <property type="component" value="Unassembled WGS sequence"/>
</dbReference>
<name>A0A830E9M9_9CREN</name>
<dbReference type="EMBL" id="BMNM01000009">
    <property type="protein sequence ID" value="GGI83079.1"/>
    <property type="molecule type" value="Genomic_DNA"/>
</dbReference>
<dbReference type="EMBL" id="AP026830">
    <property type="protein sequence ID" value="BDR92536.1"/>
    <property type="molecule type" value="Genomic_DNA"/>
</dbReference>
<organism evidence="2 3">
    <name type="scientific">Vulcanisaeta souniana JCM 11219</name>
    <dbReference type="NCBI Taxonomy" id="1293586"/>
    <lineage>
        <taxon>Archaea</taxon>
        <taxon>Thermoproteota</taxon>
        <taxon>Thermoprotei</taxon>
        <taxon>Thermoproteales</taxon>
        <taxon>Thermoproteaceae</taxon>
        <taxon>Vulcanisaeta</taxon>
    </lineage>
</organism>
<reference evidence="4" key="3">
    <citation type="submission" date="2022-09" db="EMBL/GenBank/DDBJ databases">
        <title>Complete genome sequence of Vulcanisaeta souniana.</title>
        <authorList>
            <person name="Kato S."/>
            <person name="Itoh T."/>
            <person name="Ohkuma M."/>
        </authorList>
    </citation>
    <scope>NUCLEOTIDE SEQUENCE [LARGE SCALE GENOMIC DNA]</scope>
    <source>
        <strain evidence="4">JCM 11219</strain>
    </source>
</reference>
<evidence type="ECO:0000313" key="1">
    <source>
        <dbReference type="EMBL" id="BDR92536.1"/>
    </source>
</evidence>
<dbReference type="RefSeq" id="WP_188603783.1">
    <property type="nucleotide sequence ID" value="NZ_AP026830.1"/>
</dbReference>
<dbReference type="GeneID" id="76207177"/>
<reference evidence="2" key="2">
    <citation type="submission" date="2020-09" db="EMBL/GenBank/DDBJ databases">
        <authorList>
            <person name="Sun Q."/>
            <person name="Ohkuma M."/>
        </authorList>
    </citation>
    <scope>NUCLEOTIDE SEQUENCE</scope>
    <source>
        <strain evidence="2">JCM 11219</strain>
    </source>
</reference>
<reference evidence="1" key="4">
    <citation type="journal article" date="2023" name="Microbiol. Resour. Announc.">
        <title>Complete Genome Sequence of Vulcanisaeta souniana Strain IC-059, a Hyperthermophilic Archaeon Isolated from Hot Spring Water in Japan.</title>
        <authorList>
            <person name="Kato S."/>
            <person name="Itoh T."/>
            <person name="Wu L."/>
            <person name="Ma J."/>
            <person name="Ohkuma M."/>
        </authorList>
    </citation>
    <scope>NUCLEOTIDE SEQUENCE</scope>
    <source>
        <strain evidence="1">JCM 11219</strain>
    </source>
</reference>
<keyword evidence="4" id="KW-1185">Reference proteome</keyword>
<evidence type="ECO:0000313" key="4">
    <source>
        <dbReference type="Proteomes" id="UP001060771"/>
    </source>
</evidence>
<protein>
    <submittedName>
        <fullName evidence="2">Uncharacterized protein</fullName>
    </submittedName>
</protein>